<dbReference type="AlphaFoldDB" id="A0A0F9CMV4"/>
<proteinExistence type="predicted"/>
<reference evidence="1" key="1">
    <citation type="journal article" date="2015" name="Nature">
        <title>Complex archaea that bridge the gap between prokaryotes and eukaryotes.</title>
        <authorList>
            <person name="Spang A."/>
            <person name="Saw J.H."/>
            <person name="Jorgensen S.L."/>
            <person name="Zaremba-Niedzwiedzka K."/>
            <person name="Martijn J."/>
            <person name="Lind A.E."/>
            <person name="van Eijk R."/>
            <person name="Schleper C."/>
            <person name="Guy L."/>
            <person name="Ettema T.J."/>
        </authorList>
    </citation>
    <scope>NUCLEOTIDE SEQUENCE</scope>
</reference>
<protein>
    <submittedName>
        <fullName evidence="1">Uncharacterized protein</fullName>
    </submittedName>
</protein>
<sequence length="56" mass="6772">MTNREMLDKYKELISKAMVTYPITKHDLRYIGSAIEKYMWMDAELKDDDKNKKENK</sequence>
<dbReference type="EMBL" id="LAZR01045823">
    <property type="protein sequence ID" value="KKK97956.1"/>
    <property type="molecule type" value="Genomic_DNA"/>
</dbReference>
<accession>A0A0F9CMV4</accession>
<name>A0A0F9CMV4_9ZZZZ</name>
<comment type="caution">
    <text evidence="1">The sequence shown here is derived from an EMBL/GenBank/DDBJ whole genome shotgun (WGS) entry which is preliminary data.</text>
</comment>
<gene>
    <name evidence="1" type="ORF">LCGC14_2647570</name>
</gene>
<evidence type="ECO:0000313" key="1">
    <source>
        <dbReference type="EMBL" id="KKK97956.1"/>
    </source>
</evidence>
<organism evidence="1">
    <name type="scientific">marine sediment metagenome</name>
    <dbReference type="NCBI Taxonomy" id="412755"/>
    <lineage>
        <taxon>unclassified sequences</taxon>
        <taxon>metagenomes</taxon>
        <taxon>ecological metagenomes</taxon>
    </lineage>
</organism>